<dbReference type="InterPro" id="IPR039892">
    <property type="entry name" value="Spa2/Sph1"/>
</dbReference>
<feature type="domain" description="GIT Spa2 homology (SHD)" evidence="4">
    <location>
        <begin position="91"/>
        <end position="121"/>
    </location>
</feature>
<dbReference type="SMART" id="SM00555">
    <property type="entry name" value="GIT"/>
    <property type="match status" value="2"/>
</dbReference>
<feature type="compositionally biased region" description="Polar residues" evidence="3">
    <location>
        <begin position="751"/>
        <end position="778"/>
    </location>
</feature>
<sequence length="1183" mass="132787">MSELTQSQLEDIKGYFVALKTFFNATNSNKDRSSSSRAQKARAKLLKLSPSQFYELSTDVSDELNRRINEDQDQPEYLLPKTNFHVKRNQARQKLAKLSQTRFNDLIDDILFEIYRRDYHNGSTKKPDGFDNFGNEKQSTKSEMPFDPKDDTVDNYNRVDDNGDNTVNRHSNTDENSSSNNETTTSTTVQPIVVIPKKASIDWSSEEEDNNENLDGITKQVKPITETDDVTSNTKNESTNLSDLIEKTFNNAEAVQEEEEEAHNKMSTRSTDNDDFNLNDTPVTKNSNEEKNNLASKLFEFDQPQDVYSSTNDFSSLYRSAEDISDVKEGDQSLELGNGDDSSNHIEHRYQKDFIQLNSQIRDLSIENEQLKQRISELELEMKSPTKSVKRETYLPPVDTKKTLKNLMEDNLLNDSDNLQKFFDPNGYISFEHVDTVRKNVNLIYSTIYANYKSEQEHFDVQGKTLFKYLAYISDAISRVLSELQLPEFHDQNVIVKAAVSHAITTLRYYTTYGPLIPVVTLQASITEILFSFCTLIKSAKIKYDGKEIARLNSDNTNNMAKSESTKLPTFPSTPVVDEKQKMTPFFQKPGELDSFLDQNEESPVKPLKITQKAINSPKLTPASTSRKPSGTGLFSLKIESKSVDTLSRLKEENNGPDLTPSKISRDVKESGHLEIKTPSKDVTKDIDNNPKTSNPASSVDPNIAGKSIPVVELKNQTDSNKTNDNTFQLQAEPAPISTNKKSEVEPVIDTVQSSRVATEPTSSMNNLKPDPSSTELTEPSIEKPSPPKGLSLMGSFTKSSLRKVDLSGEQNKRDTDISKDQHPIELKKFESTSAKESSLAPKSDSESHSRSSFEGDDSVQYEPLTKSQGTANNSGLKDDIRAGPNTMEGITSHETKNLMAVDSIKKNVDIKKPDEPTKTIEDIKKDNVKKVSSITTADTLNSVIESPQQNTIHTSKNAETKTDSEEEDGNDNEAGDEDEDDDEEDDEDEDDEDEDDEDEDDEEDEDEDEDANENASDINFDIDAFDIENPDNTLSELLLYLEHQTMQVISTIQSLLTSIKEPQATKGNLRSESNAINEVIGQMVDATSISMNQSRNANLKEHGSWVVQSLQDCAMRLTVLCKLNKNGTLIHEDNDGDYADKNFKQRLAGIAFDVAKCTKELVKTVEEASLKEEIDYLNARLK</sequence>
<comment type="caution">
    <text evidence="5">The sequence shown here is derived from an EMBL/GenBank/DDBJ whole genome shotgun (WGS) entry which is preliminary data.</text>
</comment>
<feature type="compositionally biased region" description="Polar residues" evidence="3">
    <location>
        <begin position="613"/>
        <end position="629"/>
    </location>
</feature>
<feature type="compositionally biased region" description="Basic and acidic residues" evidence="3">
    <location>
        <begin position="138"/>
        <end position="161"/>
    </location>
</feature>
<gene>
    <name evidence="5" type="ORF">AO440_000881</name>
</gene>
<dbReference type="GO" id="GO:0000131">
    <property type="term" value="C:incipient cellular bud site"/>
    <property type="evidence" value="ECO:0007669"/>
    <property type="project" value="TreeGrafter"/>
</dbReference>
<feature type="compositionally biased region" description="Polar residues" evidence="3">
    <location>
        <begin position="866"/>
        <end position="876"/>
    </location>
</feature>
<dbReference type="GO" id="GO:1902716">
    <property type="term" value="C:cell cortex of growing cell tip"/>
    <property type="evidence" value="ECO:0007669"/>
    <property type="project" value="TreeGrafter"/>
</dbReference>
<dbReference type="InterPro" id="IPR013724">
    <property type="entry name" value="GIT_SHD"/>
</dbReference>
<feature type="compositionally biased region" description="Basic and acidic residues" evidence="3">
    <location>
        <begin position="844"/>
        <end position="854"/>
    </location>
</feature>
<dbReference type="FunFam" id="1.20.120.330:FF:000017">
    <property type="entry name" value="Polarisome protein, putative"/>
    <property type="match status" value="1"/>
</dbReference>
<evidence type="ECO:0000313" key="6">
    <source>
        <dbReference type="Proteomes" id="UP000054886"/>
    </source>
</evidence>
<feature type="region of interest" description="Disordered" evidence="3">
    <location>
        <begin position="604"/>
        <end position="635"/>
    </location>
</feature>
<dbReference type="GO" id="GO:0005826">
    <property type="term" value="C:actomyosin contractile ring"/>
    <property type="evidence" value="ECO:0007669"/>
    <property type="project" value="TreeGrafter"/>
</dbReference>
<dbReference type="GO" id="GO:0036267">
    <property type="term" value="P:invasive filamentous growth"/>
    <property type="evidence" value="ECO:0007669"/>
    <property type="project" value="TreeGrafter"/>
</dbReference>
<dbReference type="PANTHER" id="PTHR21601">
    <property type="entry name" value="SPA2 PROTEIN"/>
    <property type="match status" value="1"/>
</dbReference>
<dbReference type="GO" id="GO:0005078">
    <property type="term" value="F:MAP-kinase scaffold activity"/>
    <property type="evidence" value="ECO:0007669"/>
    <property type="project" value="TreeGrafter"/>
</dbReference>
<feature type="region of interest" description="Disordered" evidence="3">
    <location>
        <begin position="121"/>
        <end position="241"/>
    </location>
</feature>
<proteinExistence type="predicted"/>
<dbReference type="VEuPathDB" id="FungiDB:CAGL0D06622g"/>
<evidence type="ECO:0000256" key="2">
    <source>
        <dbReference type="SAM" id="Coils"/>
    </source>
</evidence>
<dbReference type="GO" id="GO:0007121">
    <property type="term" value="P:bipolar cellular bud site selection"/>
    <property type="evidence" value="ECO:0007669"/>
    <property type="project" value="TreeGrafter"/>
</dbReference>
<dbReference type="AlphaFoldDB" id="A0A0W0CUC3"/>
<feature type="compositionally biased region" description="Low complexity" evidence="3">
    <location>
        <begin position="174"/>
        <end position="188"/>
    </location>
</feature>
<feature type="coiled-coil region" evidence="2">
    <location>
        <begin position="354"/>
        <end position="381"/>
    </location>
</feature>
<feature type="compositionally biased region" description="Polar residues" evidence="3">
    <location>
        <begin position="715"/>
        <end position="730"/>
    </location>
</feature>
<name>A0A0W0CUC3_CANGB</name>
<dbReference type="VEuPathDB" id="FungiDB:B1J91_D06622g"/>
<dbReference type="GO" id="GO:0043332">
    <property type="term" value="C:mating projection tip"/>
    <property type="evidence" value="ECO:0007669"/>
    <property type="project" value="TreeGrafter"/>
</dbReference>
<dbReference type="Pfam" id="PF08518">
    <property type="entry name" value="GIT_SHD"/>
    <property type="match status" value="2"/>
</dbReference>
<feature type="compositionally biased region" description="Acidic residues" evidence="3">
    <location>
        <begin position="965"/>
        <end position="1013"/>
    </location>
</feature>
<dbReference type="InterPro" id="IPR022018">
    <property type="entry name" value="GIT1_C"/>
</dbReference>
<dbReference type="Pfam" id="PF12205">
    <property type="entry name" value="GIT1_C"/>
    <property type="match status" value="1"/>
</dbReference>
<keyword evidence="2" id="KW-0175">Coiled coil</keyword>
<feature type="region of interest" description="Disordered" evidence="3">
    <location>
        <begin position="326"/>
        <end position="345"/>
    </location>
</feature>
<reference evidence="5 6" key="1">
    <citation type="submission" date="2015-10" db="EMBL/GenBank/DDBJ databases">
        <title>Draft genomes sequences of Candida glabrata isolates 1A, 1B, 2A, 2B, 3A and 3B.</title>
        <authorList>
            <person name="Haavelsrud O.E."/>
            <person name="Gaustad P."/>
        </authorList>
    </citation>
    <scope>NUCLEOTIDE SEQUENCE [LARGE SCALE GENOMIC DNA]</scope>
    <source>
        <strain evidence="5">910700640</strain>
    </source>
</reference>
<evidence type="ECO:0000256" key="3">
    <source>
        <dbReference type="SAM" id="MobiDB-lite"/>
    </source>
</evidence>
<dbReference type="GO" id="GO:0005935">
    <property type="term" value="C:cellular bud neck"/>
    <property type="evidence" value="ECO:0007669"/>
    <property type="project" value="TreeGrafter"/>
</dbReference>
<dbReference type="GO" id="GO:0007124">
    <property type="term" value="P:pseudohyphal growth"/>
    <property type="evidence" value="ECO:0007669"/>
    <property type="project" value="TreeGrafter"/>
</dbReference>
<feature type="domain" description="GIT Spa2 homology (SHD)" evidence="4">
    <location>
        <begin position="41"/>
        <end position="71"/>
    </location>
</feature>
<feature type="compositionally biased region" description="Polar residues" evidence="3">
    <location>
        <begin position="265"/>
        <end position="286"/>
    </location>
</feature>
<dbReference type="GO" id="GO:0005934">
    <property type="term" value="C:cellular bud tip"/>
    <property type="evidence" value="ECO:0007669"/>
    <property type="project" value="TreeGrafter"/>
</dbReference>
<feature type="compositionally biased region" description="Basic and acidic residues" evidence="3">
    <location>
        <begin position="803"/>
        <end position="831"/>
    </location>
</feature>
<dbReference type="VEuPathDB" id="FungiDB:GVI51_D06611"/>
<dbReference type="Proteomes" id="UP000054886">
    <property type="component" value="Unassembled WGS sequence"/>
</dbReference>
<feature type="compositionally biased region" description="Basic and acidic residues" evidence="3">
    <location>
        <begin position="904"/>
        <end position="930"/>
    </location>
</feature>
<organism evidence="5 6">
    <name type="scientific">Candida glabrata</name>
    <name type="common">Yeast</name>
    <name type="synonym">Torulopsis glabrata</name>
    <dbReference type="NCBI Taxonomy" id="5478"/>
    <lineage>
        <taxon>Eukaryota</taxon>
        <taxon>Fungi</taxon>
        <taxon>Dikarya</taxon>
        <taxon>Ascomycota</taxon>
        <taxon>Saccharomycotina</taxon>
        <taxon>Saccharomycetes</taxon>
        <taxon>Saccharomycetales</taxon>
        <taxon>Saccharomycetaceae</taxon>
        <taxon>Nakaseomyces</taxon>
    </lineage>
</organism>
<feature type="compositionally biased region" description="Basic and acidic residues" evidence="3">
    <location>
        <begin position="664"/>
        <end position="689"/>
    </location>
</feature>
<dbReference type="Gene3D" id="1.20.120.330">
    <property type="entry name" value="Nucleotidyltransferases domain 2"/>
    <property type="match status" value="1"/>
</dbReference>
<evidence type="ECO:0000313" key="5">
    <source>
        <dbReference type="EMBL" id="KTB00663.1"/>
    </source>
</evidence>
<dbReference type="PANTHER" id="PTHR21601:SF0">
    <property type="entry name" value="PROTEIN SPA2-RELATED"/>
    <property type="match status" value="1"/>
</dbReference>
<protein>
    <submittedName>
        <fullName evidence="5">Protein SPA2</fullName>
    </submittedName>
</protein>
<dbReference type="VEuPathDB" id="FungiDB:GWK60_D06809"/>
<feature type="region of interest" description="Disordered" evidence="3">
    <location>
        <begin position="649"/>
        <end position="1025"/>
    </location>
</feature>
<accession>A0A0W0CUC3</accession>
<evidence type="ECO:0000256" key="1">
    <source>
        <dbReference type="ARBA" id="ARBA00022737"/>
    </source>
</evidence>
<feature type="compositionally biased region" description="Polar residues" evidence="3">
    <location>
        <begin position="931"/>
        <end position="956"/>
    </location>
</feature>
<feature type="compositionally biased region" description="Polar residues" evidence="3">
    <location>
        <begin position="690"/>
        <end position="701"/>
    </location>
</feature>
<keyword evidence="1" id="KW-0677">Repeat</keyword>
<evidence type="ECO:0000259" key="4">
    <source>
        <dbReference type="SMART" id="SM00555"/>
    </source>
</evidence>
<dbReference type="EMBL" id="LLZZ01000136">
    <property type="protein sequence ID" value="KTB00663.1"/>
    <property type="molecule type" value="Genomic_DNA"/>
</dbReference>
<feature type="region of interest" description="Disordered" evidence="3">
    <location>
        <begin position="254"/>
        <end position="290"/>
    </location>
</feature>
<feature type="compositionally biased region" description="Polar residues" evidence="3">
    <location>
        <begin position="230"/>
        <end position="241"/>
    </location>
</feature>